<dbReference type="RefSeq" id="WP_062680794.1">
    <property type="nucleotide sequence ID" value="NZ_LVEA01000001.1"/>
</dbReference>
<comment type="caution">
    <text evidence="1">The sequence shown here is derived from an EMBL/GenBank/DDBJ whole genome shotgun (WGS) entry which is preliminary data.</text>
</comment>
<reference evidence="1 2" key="1">
    <citation type="submission" date="2016-03" db="EMBL/GenBank/DDBJ databases">
        <title>Comparative genomics of human isolates of Fusobacterium necrophorum.</title>
        <authorList>
            <person name="Jensen A."/>
            <person name="Bank S."/>
            <person name="Andersen P.S."/>
            <person name="Kristensen L.H."/>
            <person name="Prag J."/>
        </authorList>
    </citation>
    <scope>NUCLEOTIDE SEQUENCE [LARGE SCALE GENOMIC DNA]</scope>
    <source>
        <strain evidence="1 2">LS_1264</strain>
    </source>
</reference>
<protein>
    <submittedName>
        <fullName evidence="1">Uncharacterized protein</fullName>
    </submittedName>
</protein>
<sequence>MSYSFTFVSNNKGEFAIKYKYDDNYHIIPLSRSTDPSYNQEVTLLEITCKYTFEEIQEIVLKEITENLLQSIHYVNLNKYVPDLKRYREIDLAYKLEIERDMIDILDNFDLYIRVKEFLEDIEKIWQ</sequence>
<evidence type="ECO:0000313" key="1">
    <source>
        <dbReference type="EMBL" id="KYL05274.1"/>
    </source>
</evidence>
<accession>A0A162J7F1</accession>
<organism evidence="1 2">
    <name type="scientific">Fusobacterium necrophorum subsp. funduliforme</name>
    <dbReference type="NCBI Taxonomy" id="143387"/>
    <lineage>
        <taxon>Bacteria</taxon>
        <taxon>Fusobacteriati</taxon>
        <taxon>Fusobacteriota</taxon>
        <taxon>Fusobacteriia</taxon>
        <taxon>Fusobacteriales</taxon>
        <taxon>Fusobacteriaceae</taxon>
        <taxon>Fusobacterium</taxon>
    </lineage>
</organism>
<evidence type="ECO:0000313" key="2">
    <source>
        <dbReference type="Proteomes" id="UP000075816"/>
    </source>
</evidence>
<gene>
    <name evidence="1" type="ORF">A2J07_00635</name>
</gene>
<dbReference type="Proteomes" id="UP000075816">
    <property type="component" value="Unassembled WGS sequence"/>
</dbReference>
<dbReference type="AlphaFoldDB" id="A0A162J7F1"/>
<proteinExistence type="predicted"/>
<name>A0A162J7F1_9FUSO</name>
<dbReference type="EMBL" id="LVEA01000001">
    <property type="protein sequence ID" value="KYL05274.1"/>
    <property type="molecule type" value="Genomic_DNA"/>
</dbReference>